<dbReference type="OrthoDB" id="5392779at2759"/>
<reference evidence="4 5" key="1">
    <citation type="submission" date="2016-07" db="EMBL/GenBank/DDBJ databases">
        <title>Pervasive Adenine N6-methylation of Active Genes in Fungi.</title>
        <authorList>
            <consortium name="DOE Joint Genome Institute"/>
            <person name="Mondo S.J."/>
            <person name="Dannebaum R.O."/>
            <person name="Kuo R.C."/>
            <person name="Labutti K."/>
            <person name="Haridas S."/>
            <person name="Kuo A."/>
            <person name="Salamov A."/>
            <person name="Ahrendt S.R."/>
            <person name="Lipzen A."/>
            <person name="Sullivan W."/>
            <person name="Andreopoulos W.B."/>
            <person name="Clum A."/>
            <person name="Lindquist E."/>
            <person name="Daum C."/>
            <person name="Ramamoorthy G.K."/>
            <person name="Gryganskyi A."/>
            <person name="Culley D."/>
            <person name="Magnuson J.K."/>
            <person name="James T.Y."/>
            <person name="O'Malley M.A."/>
            <person name="Stajich J.E."/>
            <person name="Spatafora J.W."/>
            <person name="Visel A."/>
            <person name="Grigoriev I.V."/>
        </authorList>
    </citation>
    <scope>NUCLEOTIDE SEQUENCE [LARGE SCALE GENOMIC DNA]</scope>
    <source>
        <strain evidence="4 5">CBS 129021</strain>
    </source>
</reference>
<sequence>MPYARFFSQQIVSPRRMLQLPPKGSHPIHIARRLLMLGTLLQGIQPSSVGKLAGMSSDYRVVMSRVVNTAARLVRSNDELVSSLEGIECVMMESMYLNNAGNLRRAWLTNRRAMVTAQMMGLHTGSCSPSMMLEAETRNRIDPDCMWFRIVFSDRYLSLMLGLPQGSPENIFAGPEALERCTAMERMERMMAVAAGHILQRNGAQRTDLAVTYKVDKMLQEAAALMLPQCWLMTQDSTILVNNSAQEFKESLRLVNQFTQWHLLVQLHLPYMLLPSSIDQNYDYSKMTAASAGRAIVSQFVSFRSSTSATAYCRGIDLVAFVASTTLCLAHMEARRQQKTDAGKVIGVFQSLQHQRLSDRGLLERTLEIMETMAQKGHDVVAQKISSVLRPLLDIENNSARGVCYETSALEYDKNESQPLGDTGLTFNVLRIQIPYFGTIKIEHCPTVSDYIEPAKTPSKYWLGNPPASQAAGGGLVVLCELISPPTQVPHEGQQGGTISTGNQAAYAFSTAQPVNTDWQAVPSHLYPAGPPQQSEPAAWDQGPPSLDVSDAQEACLLVPGITADVNDWALQGVDMALFSSLIQDSAGPTEIRPQADTQ</sequence>
<dbReference type="InParanoid" id="A0A1Y2DFP3"/>
<comment type="caution">
    <text evidence="4">The sequence shown here is derived from an EMBL/GenBank/DDBJ whole genome shotgun (WGS) entry which is preliminary data.</text>
</comment>
<dbReference type="AlphaFoldDB" id="A0A1Y2DFP3"/>
<keyword evidence="3" id="KW-0539">Nucleus</keyword>
<proteinExistence type="predicted"/>
<dbReference type="EMBL" id="MCFJ01000017">
    <property type="protein sequence ID" value="ORY58078.1"/>
    <property type="molecule type" value="Genomic_DNA"/>
</dbReference>
<evidence type="ECO:0000313" key="4">
    <source>
        <dbReference type="EMBL" id="ORY58078.1"/>
    </source>
</evidence>
<organism evidence="4 5">
    <name type="scientific">Pseudomassariella vexata</name>
    <dbReference type="NCBI Taxonomy" id="1141098"/>
    <lineage>
        <taxon>Eukaryota</taxon>
        <taxon>Fungi</taxon>
        <taxon>Dikarya</taxon>
        <taxon>Ascomycota</taxon>
        <taxon>Pezizomycotina</taxon>
        <taxon>Sordariomycetes</taxon>
        <taxon>Xylariomycetidae</taxon>
        <taxon>Amphisphaeriales</taxon>
        <taxon>Pseudomassariaceae</taxon>
        <taxon>Pseudomassariella</taxon>
    </lineage>
</organism>
<keyword evidence="2" id="KW-0804">Transcription</keyword>
<protein>
    <recommendedName>
        <fullName evidence="6">Transcription factor domain-containing protein</fullName>
    </recommendedName>
</protein>
<evidence type="ECO:0000256" key="3">
    <source>
        <dbReference type="ARBA" id="ARBA00023242"/>
    </source>
</evidence>
<gene>
    <name evidence="4" type="ORF">BCR38DRAFT_447933</name>
</gene>
<dbReference type="CDD" id="cd12148">
    <property type="entry name" value="fungal_TF_MHR"/>
    <property type="match status" value="1"/>
</dbReference>
<evidence type="ECO:0008006" key="6">
    <source>
        <dbReference type="Google" id="ProtNLM"/>
    </source>
</evidence>
<name>A0A1Y2DFP3_9PEZI</name>
<dbReference type="PANTHER" id="PTHR47840:SF1">
    <property type="entry name" value="ZN(II)2CYS6 TRANSCRIPTION FACTOR (EUROFUNG)"/>
    <property type="match status" value="1"/>
</dbReference>
<keyword evidence="1" id="KW-0805">Transcription regulation</keyword>
<dbReference type="Proteomes" id="UP000193689">
    <property type="component" value="Unassembled WGS sequence"/>
</dbReference>
<accession>A0A1Y2DFP3</accession>
<evidence type="ECO:0000313" key="5">
    <source>
        <dbReference type="Proteomes" id="UP000193689"/>
    </source>
</evidence>
<evidence type="ECO:0000256" key="2">
    <source>
        <dbReference type="ARBA" id="ARBA00023163"/>
    </source>
</evidence>
<evidence type="ECO:0000256" key="1">
    <source>
        <dbReference type="ARBA" id="ARBA00023015"/>
    </source>
</evidence>
<dbReference type="STRING" id="1141098.A0A1Y2DFP3"/>
<dbReference type="GeneID" id="63777400"/>
<dbReference type="RefSeq" id="XP_040711113.1">
    <property type="nucleotide sequence ID" value="XM_040861188.1"/>
</dbReference>
<keyword evidence="5" id="KW-1185">Reference proteome</keyword>
<dbReference type="PANTHER" id="PTHR47840">
    <property type="entry name" value="ZN(II)2CYS6 TRANSCRIPTION FACTOR (EUROFUNG)-RELATED"/>
    <property type="match status" value="1"/>
</dbReference>